<proteinExistence type="predicted"/>
<dbReference type="EMBL" id="JBHRSA010000031">
    <property type="protein sequence ID" value="MFC3040072.1"/>
    <property type="molecule type" value="Genomic_DNA"/>
</dbReference>
<evidence type="ECO:0000313" key="3">
    <source>
        <dbReference type="Proteomes" id="UP001595279"/>
    </source>
</evidence>
<evidence type="ECO:0000313" key="2">
    <source>
        <dbReference type="EMBL" id="MFC3040072.1"/>
    </source>
</evidence>
<dbReference type="InterPro" id="IPR010718">
    <property type="entry name" value="DUF1294"/>
</dbReference>
<keyword evidence="1" id="KW-1133">Transmembrane helix</keyword>
<feature type="transmembrane region" description="Helical" evidence="1">
    <location>
        <begin position="6"/>
        <end position="22"/>
    </location>
</feature>
<dbReference type="RefSeq" id="WP_390270754.1">
    <property type="nucleotide sequence ID" value="NZ_JBHRSA010000031.1"/>
</dbReference>
<gene>
    <name evidence="2" type="ORF">ACFOGI_07390</name>
</gene>
<comment type="caution">
    <text evidence="2">The sequence shown here is derived from an EMBL/GenBank/DDBJ whole genome shotgun (WGS) entry which is preliminary data.</text>
</comment>
<name>A0ABV7CUC0_9BACI</name>
<feature type="transmembrane region" description="Helical" evidence="1">
    <location>
        <begin position="67"/>
        <end position="87"/>
    </location>
</feature>
<feature type="transmembrane region" description="Helical" evidence="1">
    <location>
        <begin position="34"/>
        <end position="55"/>
    </location>
</feature>
<sequence>MDYSVVVYLAVINTITFIVMGVDKRKAIHGEYRISERTIWILSILGGATGCYIGMKTYRHKTRHLSFVIGVPFVISIQLIALAYLSFSLS</sequence>
<dbReference type="Proteomes" id="UP001595279">
    <property type="component" value="Unassembled WGS sequence"/>
</dbReference>
<keyword evidence="1" id="KW-0472">Membrane</keyword>
<dbReference type="Pfam" id="PF06961">
    <property type="entry name" value="DUF1294"/>
    <property type="match status" value="1"/>
</dbReference>
<reference evidence="3" key="1">
    <citation type="journal article" date="2019" name="Int. J. Syst. Evol. Microbiol.">
        <title>The Global Catalogue of Microorganisms (GCM) 10K type strain sequencing project: providing services to taxonomists for standard genome sequencing and annotation.</title>
        <authorList>
            <consortium name="The Broad Institute Genomics Platform"/>
            <consortium name="The Broad Institute Genome Sequencing Center for Infectious Disease"/>
            <person name="Wu L."/>
            <person name="Ma J."/>
        </authorList>
    </citation>
    <scope>NUCLEOTIDE SEQUENCE [LARGE SCALE GENOMIC DNA]</scope>
    <source>
        <strain evidence="3">KCTC 13128</strain>
    </source>
</reference>
<organism evidence="2 3">
    <name type="scientific">Virgibacillus xinjiangensis</name>
    <dbReference type="NCBI Taxonomy" id="393090"/>
    <lineage>
        <taxon>Bacteria</taxon>
        <taxon>Bacillati</taxon>
        <taxon>Bacillota</taxon>
        <taxon>Bacilli</taxon>
        <taxon>Bacillales</taxon>
        <taxon>Bacillaceae</taxon>
        <taxon>Virgibacillus</taxon>
    </lineage>
</organism>
<keyword evidence="3" id="KW-1185">Reference proteome</keyword>
<keyword evidence="1" id="KW-0812">Transmembrane</keyword>
<evidence type="ECO:0000256" key="1">
    <source>
        <dbReference type="SAM" id="Phobius"/>
    </source>
</evidence>
<protein>
    <submittedName>
        <fullName evidence="2">DUF1294 domain-containing protein</fullName>
    </submittedName>
</protein>
<accession>A0ABV7CUC0</accession>